<dbReference type="SUPFAM" id="SSF55103">
    <property type="entry name" value="FAD-linked oxidases, C-terminal domain"/>
    <property type="match status" value="1"/>
</dbReference>
<dbReference type="InterPro" id="IPR016171">
    <property type="entry name" value="Vanillyl_alc_oxidase_C-sub2"/>
</dbReference>
<keyword evidence="5" id="KW-0274">FAD</keyword>
<evidence type="ECO:0000256" key="1">
    <source>
        <dbReference type="ARBA" id="ARBA00001974"/>
    </source>
</evidence>
<evidence type="ECO:0000256" key="10">
    <source>
        <dbReference type="ARBA" id="ARBA00038897"/>
    </source>
</evidence>
<comment type="similarity">
    <text evidence="2">Belongs to the FAD-binding oxidoreductase/transferase type 4 family.</text>
</comment>
<dbReference type="SUPFAM" id="SSF56176">
    <property type="entry name" value="FAD-binding/transporter-associated domain-like"/>
    <property type="match status" value="1"/>
</dbReference>
<dbReference type="Proteomes" id="UP001060039">
    <property type="component" value="Chromosome"/>
</dbReference>
<dbReference type="Pfam" id="PF01565">
    <property type="entry name" value="FAD_binding_4"/>
    <property type="match status" value="1"/>
</dbReference>
<proteinExistence type="inferred from homology"/>
<accession>A0ABY5FYJ8</accession>
<dbReference type="PANTHER" id="PTHR11748:SF111">
    <property type="entry name" value="D-LACTATE DEHYDROGENASE, MITOCHONDRIAL-RELATED"/>
    <property type="match status" value="1"/>
</dbReference>
<gene>
    <name evidence="13" type="ORF">NNL39_04685</name>
</gene>
<dbReference type="InterPro" id="IPR016167">
    <property type="entry name" value="FAD-bd_PCMH_sub1"/>
</dbReference>
<evidence type="ECO:0000256" key="2">
    <source>
        <dbReference type="ARBA" id="ARBA00008000"/>
    </source>
</evidence>
<dbReference type="InterPro" id="IPR016166">
    <property type="entry name" value="FAD-bd_PCMH"/>
</dbReference>
<evidence type="ECO:0000256" key="7">
    <source>
        <dbReference type="ARBA" id="ARBA00023002"/>
    </source>
</evidence>
<keyword evidence="8" id="KW-0408">Iron</keyword>
<evidence type="ECO:0000313" key="13">
    <source>
        <dbReference type="EMBL" id="UTT63406.1"/>
    </source>
</evidence>
<dbReference type="Gene3D" id="3.30.43.10">
    <property type="entry name" value="Uridine Diphospho-n-acetylenolpyruvylglucosamine Reductase, domain 2"/>
    <property type="match status" value="1"/>
</dbReference>
<dbReference type="Gene3D" id="1.10.45.10">
    <property type="entry name" value="Vanillyl-alcohol Oxidase, Chain A, domain 4"/>
    <property type="match status" value="1"/>
</dbReference>
<dbReference type="InterPro" id="IPR006094">
    <property type="entry name" value="Oxid_FAD_bind_N"/>
</dbReference>
<comment type="cofactor">
    <cofactor evidence="1">
        <name>FAD</name>
        <dbReference type="ChEBI" id="CHEBI:57692"/>
    </cofactor>
</comment>
<organism evidence="13 14">
    <name type="scientific">Microcella humidisoli</name>
    <dbReference type="NCBI Taxonomy" id="2963406"/>
    <lineage>
        <taxon>Bacteria</taxon>
        <taxon>Bacillati</taxon>
        <taxon>Actinomycetota</taxon>
        <taxon>Actinomycetes</taxon>
        <taxon>Micrococcales</taxon>
        <taxon>Microbacteriaceae</taxon>
        <taxon>Microcella</taxon>
    </lineage>
</organism>
<keyword evidence="4" id="KW-0479">Metal-binding</keyword>
<dbReference type="InterPro" id="IPR004113">
    <property type="entry name" value="FAD-bd_oxidored_4_C"/>
</dbReference>
<dbReference type="EMBL" id="CP101497">
    <property type="protein sequence ID" value="UTT63406.1"/>
    <property type="molecule type" value="Genomic_DNA"/>
</dbReference>
<dbReference type="InterPro" id="IPR016164">
    <property type="entry name" value="FAD-linked_Oxase-like_C"/>
</dbReference>
<dbReference type="PROSITE" id="PS51387">
    <property type="entry name" value="FAD_PCMH"/>
    <property type="match status" value="1"/>
</dbReference>
<dbReference type="PROSITE" id="PS51379">
    <property type="entry name" value="4FE4S_FER_2"/>
    <property type="match status" value="1"/>
</dbReference>
<evidence type="ECO:0000256" key="5">
    <source>
        <dbReference type="ARBA" id="ARBA00022827"/>
    </source>
</evidence>
<evidence type="ECO:0000256" key="9">
    <source>
        <dbReference type="ARBA" id="ARBA00023014"/>
    </source>
</evidence>
<name>A0ABY5FYJ8_9MICO</name>
<feature type="domain" description="FAD-binding PCMH-type" evidence="12">
    <location>
        <begin position="29"/>
        <end position="257"/>
    </location>
</feature>
<dbReference type="InterPro" id="IPR036318">
    <property type="entry name" value="FAD-bd_PCMH-like_sf"/>
</dbReference>
<dbReference type="PROSITE" id="PS00198">
    <property type="entry name" value="4FE4S_FER_1"/>
    <property type="match status" value="1"/>
</dbReference>
<evidence type="ECO:0000256" key="3">
    <source>
        <dbReference type="ARBA" id="ARBA00022630"/>
    </source>
</evidence>
<dbReference type="Pfam" id="PF13183">
    <property type="entry name" value="Fer4_8"/>
    <property type="match status" value="1"/>
</dbReference>
<keyword evidence="3" id="KW-0285">Flavoprotein</keyword>
<dbReference type="InterPro" id="IPR009051">
    <property type="entry name" value="Helical_ferredxn"/>
</dbReference>
<dbReference type="SUPFAM" id="SSF46548">
    <property type="entry name" value="alpha-helical ferredoxin"/>
    <property type="match status" value="1"/>
</dbReference>
<dbReference type="InterPro" id="IPR017900">
    <property type="entry name" value="4Fe4S_Fe_S_CS"/>
</dbReference>
<dbReference type="Gene3D" id="1.10.1060.10">
    <property type="entry name" value="Alpha-helical ferredoxin"/>
    <property type="match status" value="1"/>
</dbReference>
<evidence type="ECO:0000259" key="12">
    <source>
        <dbReference type="PROSITE" id="PS51387"/>
    </source>
</evidence>
<reference evidence="13" key="1">
    <citation type="submission" date="2022-07" db="EMBL/GenBank/DDBJ databases">
        <title>Taxonomic analysis of Microcella humidisoli nov. sp., isolated from riverside soil.</title>
        <authorList>
            <person name="Molina K.M."/>
            <person name="Kim S.B."/>
        </authorList>
    </citation>
    <scope>NUCLEOTIDE SEQUENCE</scope>
    <source>
        <strain evidence="13">MMS21-STM10</strain>
    </source>
</reference>
<sequence length="949" mass="98970">MIIAVDAAHTVSTQRAIDLVAMAHDASHYLLRPHTVATPATIEQVAAVLAEASRTGSPLTFRSGGTSLSGQAVTDQLLVDTRAEFRGIEVLDGGERVRVQPGATVRQVNARLARHGRRLGPDPASEIACTIGGVIANNSSGMACGTEQNTYQTLESMTLVLASGAVIDSAAADADEQLRAAAPELWAGLSALRARVLADEQSVASIRRLFAMKNTMGYGLNSLLDHERPIDLLVRLMVGSEGTLGWVGEAVFRTVPVAPLVATGLLVFPTLAAATAALPALVAVGLATIELMDATSLRVAQTLSDAPAAITRLEIDRHAALLIEVHAATDAELTSGLARAEAAVAGLPLAAEFAFSREPAERAALWHVRKGLYPAVAGARPSGTTALLEDVAVPVANLLPTCEALEAMFARHGYESAVIFGHAKDGNIHFLLTERFDSPEGVARYAAVTEEIVELVLAQGGTLKAEHGTGRIMAPFVERQYGPELMAVMRELKRLCDPAGVLNPGVIITDDPQAHLKHLKTTPTVEVEVDRCVECGYCEPTCPSRSLTLTPRQRIVVRRELAAAEARGDAALVEALRVDEPYESVQTCAVDGLCGIACPVSINTGDLVRRLRAESRAPGRGVWNAAAERWDATTRTASVALTVADALPTPLVRAASSAARAVLGTDVVPRYEAGLPRGGARRSRVLEASPVVRFASPVSATQYSAVYLPACVGTMFGPEGGGVGGDAGAGGATAALLALCERAGVTLLVPEGIDGMCCGTPWKSKGHAAGHASMRDRVRGAVEALGPAAAGLPIISDAASCTEGFAGLLAAESASSRVIDAVTFAAETLLPRLEVLRRQGRVAVHPTCSTQELGATDALVAIARAVADEAVVPEAWGCCAFAGDRGMLHPELTAAATADEVADLARLSVEGGDFDHAVSANRTCELGMTRATGLPYVHVLELLERATRP</sequence>
<dbReference type="Gene3D" id="3.30.70.2740">
    <property type="match status" value="1"/>
</dbReference>
<evidence type="ECO:0000313" key="14">
    <source>
        <dbReference type="Proteomes" id="UP001060039"/>
    </source>
</evidence>
<dbReference type="InterPro" id="IPR016169">
    <property type="entry name" value="FAD-bd_PCMH_sub2"/>
</dbReference>
<dbReference type="InterPro" id="IPR017896">
    <property type="entry name" value="4Fe4S_Fe-S-bd"/>
</dbReference>
<dbReference type="Gene3D" id="3.30.465.10">
    <property type="match status" value="1"/>
</dbReference>
<evidence type="ECO:0000256" key="6">
    <source>
        <dbReference type="ARBA" id="ARBA00022946"/>
    </source>
</evidence>
<dbReference type="Pfam" id="PF02913">
    <property type="entry name" value="FAD-oxidase_C"/>
    <property type="match status" value="1"/>
</dbReference>
<dbReference type="EC" id="1.1.2.4" evidence="10"/>
<evidence type="ECO:0000256" key="4">
    <source>
        <dbReference type="ARBA" id="ARBA00022723"/>
    </source>
</evidence>
<evidence type="ECO:0000259" key="11">
    <source>
        <dbReference type="PROSITE" id="PS51379"/>
    </source>
</evidence>
<keyword evidence="6" id="KW-0809">Transit peptide</keyword>
<keyword evidence="7" id="KW-0560">Oxidoreductase</keyword>
<dbReference type="PANTHER" id="PTHR11748">
    <property type="entry name" value="D-LACTATE DEHYDROGENASE"/>
    <property type="match status" value="1"/>
</dbReference>
<evidence type="ECO:0000256" key="8">
    <source>
        <dbReference type="ARBA" id="ARBA00023004"/>
    </source>
</evidence>
<protein>
    <recommendedName>
        <fullName evidence="10">D-lactate dehydrogenase (cytochrome)</fullName>
        <ecNumber evidence="10">1.1.2.4</ecNumber>
    </recommendedName>
</protein>
<keyword evidence="14" id="KW-1185">Reference proteome</keyword>
<dbReference type="RefSeq" id="WP_255160538.1">
    <property type="nucleotide sequence ID" value="NZ_CP101497.1"/>
</dbReference>
<feature type="domain" description="4Fe-4S ferredoxin-type" evidence="11">
    <location>
        <begin position="523"/>
        <end position="552"/>
    </location>
</feature>
<keyword evidence="9" id="KW-0411">Iron-sulfur</keyword>